<feature type="non-terminal residue" evidence="1">
    <location>
        <position position="137"/>
    </location>
</feature>
<dbReference type="Gene3D" id="1.20.1280.50">
    <property type="match status" value="1"/>
</dbReference>
<evidence type="ECO:0000313" key="1">
    <source>
        <dbReference type="EMBL" id="THU85419.1"/>
    </source>
</evidence>
<evidence type="ECO:0000313" key="2">
    <source>
        <dbReference type="Proteomes" id="UP000297245"/>
    </source>
</evidence>
<reference evidence="1 2" key="1">
    <citation type="journal article" date="2019" name="Nat. Ecol. Evol.">
        <title>Megaphylogeny resolves global patterns of mushroom evolution.</title>
        <authorList>
            <person name="Varga T."/>
            <person name="Krizsan K."/>
            <person name="Foldi C."/>
            <person name="Dima B."/>
            <person name="Sanchez-Garcia M."/>
            <person name="Sanchez-Ramirez S."/>
            <person name="Szollosi G.J."/>
            <person name="Szarkandi J.G."/>
            <person name="Papp V."/>
            <person name="Albert L."/>
            <person name="Andreopoulos W."/>
            <person name="Angelini C."/>
            <person name="Antonin V."/>
            <person name="Barry K.W."/>
            <person name="Bougher N.L."/>
            <person name="Buchanan P."/>
            <person name="Buyck B."/>
            <person name="Bense V."/>
            <person name="Catcheside P."/>
            <person name="Chovatia M."/>
            <person name="Cooper J."/>
            <person name="Damon W."/>
            <person name="Desjardin D."/>
            <person name="Finy P."/>
            <person name="Geml J."/>
            <person name="Haridas S."/>
            <person name="Hughes K."/>
            <person name="Justo A."/>
            <person name="Karasinski D."/>
            <person name="Kautmanova I."/>
            <person name="Kiss B."/>
            <person name="Kocsube S."/>
            <person name="Kotiranta H."/>
            <person name="LaButti K.M."/>
            <person name="Lechner B.E."/>
            <person name="Liimatainen K."/>
            <person name="Lipzen A."/>
            <person name="Lukacs Z."/>
            <person name="Mihaltcheva S."/>
            <person name="Morgado L.N."/>
            <person name="Niskanen T."/>
            <person name="Noordeloos M.E."/>
            <person name="Ohm R.A."/>
            <person name="Ortiz-Santana B."/>
            <person name="Ovrebo C."/>
            <person name="Racz N."/>
            <person name="Riley R."/>
            <person name="Savchenko A."/>
            <person name="Shiryaev A."/>
            <person name="Soop K."/>
            <person name="Spirin V."/>
            <person name="Szebenyi C."/>
            <person name="Tomsovsky M."/>
            <person name="Tulloss R.E."/>
            <person name="Uehling J."/>
            <person name="Grigoriev I.V."/>
            <person name="Vagvolgyi C."/>
            <person name="Papp T."/>
            <person name="Martin F.M."/>
            <person name="Miettinen O."/>
            <person name="Hibbett D.S."/>
            <person name="Nagy L.G."/>
        </authorList>
    </citation>
    <scope>NUCLEOTIDE SEQUENCE [LARGE SCALE GENOMIC DNA]</scope>
    <source>
        <strain evidence="1 2">CBS 962.96</strain>
    </source>
</reference>
<dbReference type="OrthoDB" id="3266451at2759"/>
<keyword evidence="2" id="KW-1185">Reference proteome</keyword>
<accession>A0A4S8L9N2</accession>
<organism evidence="1 2">
    <name type="scientific">Dendrothele bispora (strain CBS 962.96)</name>
    <dbReference type="NCBI Taxonomy" id="1314807"/>
    <lineage>
        <taxon>Eukaryota</taxon>
        <taxon>Fungi</taxon>
        <taxon>Dikarya</taxon>
        <taxon>Basidiomycota</taxon>
        <taxon>Agaricomycotina</taxon>
        <taxon>Agaricomycetes</taxon>
        <taxon>Agaricomycetidae</taxon>
        <taxon>Agaricales</taxon>
        <taxon>Agaricales incertae sedis</taxon>
        <taxon>Dendrothele</taxon>
    </lineage>
</organism>
<dbReference type="Proteomes" id="UP000297245">
    <property type="component" value="Unassembled WGS sequence"/>
</dbReference>
<name>A0A4S8L9N2_DENBC</name>
<feature type="non-terminal residue" evidence="1">
    <location>
        <position position="1"/>
    </location>
</feature>
<proteinExistence type="predicted"/>
<dbReference type="AlphaFoldDB" id="A0A4S8L9N2"/>
<sequence>HDLALYDKEFAKVYIIFKNLCQGRANLEEYMKEQCSLLAPVRKLPPEILTSIFSFCIGEYGLAITKRGDGSLKIVASTLRLAQVCTFWRNTVFSCSSLWSGLRVDLAHPVGYQQDCIRELVNLYISASQDSCLNLRL</sequence>
<dbReference type="EMBL" id="ML179547">
    <property type="protein sequence ID" value="THU85419.1"/>
    <property type="molecule type" value="Genomic_DNA"/>
</dbReference>
<gene>
    <name evidence="1" type="ORF">K435DRAFT_602959</name>
</gene>
<protein>
    <submittedName>
        <fullName evidence="1">Uncharacterized protein</fullName>
    </submittedName>
</protein>